<name>A0A0M7A8W8_9HYPH</name>
<dbReference type="AlphaFoldDB" id="A0A0M7A8W8"/>
<evidence type="ECO:0000313" key="2">
    <source>
        <dbReference type="EMBL" id="CTQ71595.1"/>
    </source>
</evidence>
<accession>A0A0M7A8W8</accession>
<feature type="chain" id="PRO_5005809331" description="Serine/threonine protein kinase" evidence="1">
    <location>
        <begin position="24"/>
        <end position="143"/>
    </location>
</feature>
<dbReference type="EMBL" id="CXWD01000010">
    <property type="protein sequence ID" value="CTQ71595.1"/>
    <property type="molecule type" value="Genomic_DNA"/>
</dbReference>
<gene>
    <name evidence="2" type="ORF">LAX5112_02877</name>
</gene>
<organism evidence="2 3">
    <name type="scientific">Roseibium alexandrii</name>
    <dbReference type="NCBI Taxonomy" id="388408"/>
    <lineage>
        <taxon>Bacteria</taxon>
        <taxon>Pseudomonadati</taxon>
        <taxon>Pseudomonadota</taxon>
        <taxon>Alphaproteobacteria</taxon>
        <taxon>Hyphomicrobiales</taxon>
        <taxon>Stappiaceae</taxon>
        <taxon>Roseibium</taxon>
    </lineage>
</organism>
<evidence type="ECO:0000313" key="3">
    <source>
        <dbReference type="Proteomes" id="UP000053235"/>
    </source>
</evidence>
<dbReference type="OrthoDB" id="122807at2"/>
<sequence>MQRTLLAIAFVAGLAVLSLPAQAQTGSGTERIYCPIPEDGVWVNPDAAPKEISRVEVESRCENEQVFVRARAFTSCIPRDCKWGWTKGELRSDGAVRVLLIGFLSSKDMTLKAFGDLLDVRVVNILNDLSEPNETKVYNLRRK</sequence>
<evidence type="ECO:0000256" key="1">
    <source>
        <dbReference type="SAM" id="SignalP"/>
    </source>
</evidence>
<feature type="signal peptide" evidence="1">
    <location>
        <begin position="1"/>
        <end position="23"/>
    </location>
</feature>
<dbReference type="STRING" id="388408.LAX5112_02877"/>
<reference evidence="3" key="1">
    <citation type="submission" date="2015-07" db="EMBL/GenBank/DDBJ databases">
        <authorList>
            <person name="Rodrigo-Torres Lidia"/>
            <person name="Arahal R.David."/>
        </authorList>
    </citation>
    <scope>NUCLEOTIDE SEQUENCE [LARGE SCALE GENOMIC DNA]</scope>
    <source>
        <strain evidence="3">CECT 5112</strain>
    </source>
</reference>
<dbReference type="RefSeq" id="WP_081450632.1">
    <property type="nucleotide sequence ID" value="NZ_CXWD01000010.1"/>
</dbReference>
<proteinExistence type="predicted"/>
<protein>
    <recommendedName>
        <fullName evidence="4">Serine/threonine protein kinase</fullName>
    </recommendedName>
</protein>
<keyword evidence="3" id="KW-1185">Reference proteome</keyword>
<keyword evidence="1" id="KW-0732">Signal</keyword>
<dbReference type="Proteomes" id="UP000053235">
    <property type="component" value="Unassembled WGS sequence"/>
</dbReference>
<evidence type="ECO:0008006" key="4">
    <source>
        <dbReference type="Google" id="ProtNLM"/>
    </source>
</evidence>